<gene>
    <name evidence="3" type="ORF">KHA97_02185</name>
</gene>
<feature type="transmembrane region" description="Helical" evidence="1">
    <location>
        <begin position="100"/>
        <end position="126"/>
    </location>
</feature>
<keyword evidence="1" id="KW-0812">Transmembrane</keyword>
<feature type="domain" description="DUF4064" evidence="2">
    <location>
        <begin position="2"/>
        <end position="108"/>
    </location>
</feature>
<feature type="transmembrane region" description="Helical" evidence="1">
    <location>
        <begin position="66"/>
        <end position="88"/>
    </location>
</feature>
<keyword evidence="1" id="KW-1133">Transmembrane helix</keyword>
<accession>A0A942YGW9</accession>
<comment type="caution">
    <text evidence="3">The sequence shown here is derived from an EMBL/GenBank/DDBJ whole genome shotgun (WGS) entry which is preliminary data.</text>
</comment>
<evidence type="ECO:0000313" key="3">
    <source>
        <dbReference type="EMBL" id="MBS4193881.1"/>
    </source>
</evidence>
<dbReference type="InterPro" id="IPR025273">
    <property type="entry name" value="DUF4064"/>
</dbReference>
<organism evidence="3 4">
    <name type="scientific">Lederbergia citri</name>
    <dbReference type="NCBI Taxonomy" id="2833580"/>
    <lineage>
        <taxon>Bacteria</taxon>
        <taxon>Bacillati</taxon>
        <taxon>Bacillota</taxon>
        <taxon>Bacilli</taxon>
        <taxon>Bacillales</taxon>
        <taxon>Bacillaceae</taxon>
        <taxon>Lederbergia</taxon>
    </lineage>
</organism>
<dbReference type="Pfam" id="PF13273">
    <property type="entry name" value="DUF4064"/>
    <property type="match status" value="1"/>
</dbReference>
<keyword evidence="1" id="KW-0472">Membrane</keyword>
<proteinExistence type="predicted"/>
<reference evidence="3 4" key="1">
    <citation type="submission" date="2021-05" db="EMBL/GenBank/DDBJ databases">
        <title>Novel Bacillus species.</title>
        <authorList>
            <person name="Liu G."/>
        </authorList>
    </citation>
    <scope>NUCLEOTIDE SEQUENCE [LARGE SCALE GENOMIC DNA]</scope>
    <source>
        <strain evidence="4">FJAT-49780</strain>
    </source>
</reference>
<dbReference type="EMBL" id="JAGYPG010000001">
    <property type="protein sequence ID" value="MBS4193881.1"/>
    <property type="molecule type" value="Genomic_DNA"/>
</dbReference>
<dbReference type="AlphaFoldDB" id="A0A942YGW9"/>
<feature type="transmembrane region" description="Helical" evidence="1">
    <location>
        <begin position="7"/>
        <end position="30"/>
    </location>
</feature>
<dbReference type="Proteomes" id="UP000681414">
    <property type="component" value="Unassembled WGS sequence"/>
</dbReference>
<evidence type="ECO:0000259" key="2">
    <source>
        <dbReference type="Pfam" id="PF13273"/>
    </source>
</evidence>
<name>A0A942YGW9_9BACI</name>
<evidence type="ECO:0000256" key="1">
    <source>
        <dbReference type="SAM" id="Phobius"/>
    </source>
</evidence>
<protein>
    <submittedName>
        <fullName evidence="3">DUF4064 domain-containing protein</fullName>
    </submittedName>
</protein>
<dbReference type="RefSeq" id="WP_213123114.1">
    <property type="nucleotide sequence ID" value="NZ_JAGYPG010000001.1"/>
</dbReference>
<sequence>MKRTGEIVLGVIGMILSALIALMGMLFMFAGKSEDVKPILEESLNDPTINQEGIDANMILDMMSTAGSALIIAAILGVVLGIIALIAIKGNKKPKLAGTMFIIGAVLIGVITIGFGFLPALLYLIAGIMCFARKPSFPDTNDGQIENL</sequence>
<keyword evidence="4" id="KW-1185">Reference proteome</keyword>
<evidence type="ECO:0000313" key="4">
    <source>
        <dbReference type="Proteomes" id="UP000681414"/>
    </source>
</evidence>